<feature type="compositionally biased region" description="Basic and acidic residues" evidence="1">
    <location>
        <begin position="591"/>
        <end position="607"/>
    </location>
</feature>
<dbReference type="SUPFAM" id="SSF50729">
    <property type="entry name" value="PH domain-like"/>
    <property type="match status" value="1"/>
</dbReference>
<dbReference type="Proteomes" id="UP000794436">
    <property type="component" value="Unassembled WGS sequence"/>
</dbReference>
<gene>
    <name evidence="2" type="ORF">Poli38472_000053</name>
</gene>
<name>A0A8K1CBP8_PYTOL</name>
<feature type="region of interest" description="Disordered" evidence="1">
    <location>
        <begin position="753"/>
        <end position="776"/>
    </location>
</feature>
<dbReference type="AlphaFoldDB" id="A0A8K1CBP8"/>
<proteinExistence type="predicted"/>
<feature type="compositionally biased region" description="Basic residues" evidence="1">
    <location>
        <begin position="436"/>
        <end position="446"/>
    </location>
</feature>
<evidence type="ECO:0000256" key="1">
    <source>
        <dbReference type="SAM" id="MobiDB-lite"/>
    </source>
</evidence>
<keyword evidence="3" id="KW-1185">Reference proteome</keyword>
<evidence type="ECO:0000313" key="3">
    <source>
        <dbReference type="Proteomes" id="UP000794436"/>
    </source>
</evidence>
<organism evidence="2 3">
    <name type="scientific">Pythium oligandrum</name>
    <name type="common">Mycoparasitic fungus</name>
    <dbReference type="NCBI Taxonomy" id="41045"/>
    <lineage>
        <taxon>Eukaryota</taxon>
        <taxon>Sar</taxon>
        <taxon>Stramenopiles</taxon>
        <taxon>Oomycota</taxon>
        <taxon>Peronosporomycetes</taxon>
        <taxon>Pythiales</taxon>
        <taxon>Pythiaceae</taxon>
        <taxon>Pythium</taxon>
    </lineage>
</organism>
<feature type="region of interest" description="Disordered" evidence="1">
    <location>
        <begin position="491"/>
        <end position="685"/>
    </location>
</feature>
<sequence>MVDDDDNSTFSIMTTPPSTQVVIMEGMLKIRGHGVPMMRDRYCVATWEGEVDTAKAVVLRTYKTQAAYAQKPDKPASEYTLKCLSDWDGKGKLRTYSNGFIFETNEQKLFHCVAPSEEEKDKWTELMDTVVTPRTVVEEPVIQPKKKVRPPSEGFVFEDRSVDVHGFADPDDIGDAEDLFGDDDVGGLESMMNANDVKVMKLAAEDDDKMLFRSSSGSLTVSDLDQQDDRRTRLQSSQMVEEPADWGLYGESDDIGNGPSSRYDVVDNPVVLLDNDILSGTSKAPVLSSDAFLFEESGPTFGAVVVNRLATDDADDFVDPELVARQEKKKKEKQLKRVVQKLESNRDLYAEMAAARLRSMRKDARQPRRSVSHRRDNWSEFDDDEYDESHAGYDGDFDSFRSSRSLAESTTPSVAHSGSNVENGEVEDEDEEARRKRERRALRKMRRQEAESADTTESNSSDLAMVTFEAAEHEEDDGFLFGDAGVPMIPSSVIAEETTGITGEDEVRARKREKKNKKRREEAVQDDEESVVESAPYESNGRAERANSEPTAEELEEERRREKQRRKEERRARREKERRAEEEAAAAAELARQHREEMRRQEEERYKHDRHGRKEKKKSKEKSSLEKKAKELKKREAALQAEAERLKQAEEELKAEAERKDRKTKRRDKYTSPTERIQRREKEAEALASEMSNALVLVEIPPQTAPAAMQAPVTVTVASVPTEVAPAPVSTPAVPVATSPEAQTMPQASVPVETTAPAPHSAPAIHTTAPGSVPAAPQSVPMQMPMMAPPSFYPGYPPAMMPQYQPYPAAYPAMPYGAAYPPMQYAPVAPAYYQPPVGYVPGAYPPTMTPPVSRAMFPPGSIPTGPTAEEEPPAFIGPSLPSPKAHQDGPPPPPPPSTSSMAPPSSTASILPDLPDIVGF</sequence>
<feature type="region of interest" description="Disordered" evidence="1">
    <location>
        <begin position="855"/>
        <end position="920"/>
    </location>
</feature>
<protein>
    <recommendedName>
        <fullName evidence="4">PH domain-containing protein</fullName>
    </recommendedName>
</protein>
<reference evidence="2" key="1">
    <citation type="submission" date="2019-03" db="EMBL/GenBank/DDBJ databases">
        <title>Long read genome sequence of the mycoparasitic Pythium oligandrum ATCC 38472 isolated from sugarbeet rhizosphere.</title>
        <authorList>
            <person name="Gaulin E."/>
        </authorList>
    </citation>
    <scope>NUCLEOTIDE SEQUENCE</scope>
    <source>
        <strain evidence="2">ATCC 38472_TT</strain>
    </source>
</reference>
<feature type="compositionally biased region" description="Low complexity" evidence="1">
    <location>
        <begin position="898"/>
        <end position="909"/>
    </location>
</feature>
<feature type="compositionally biased region" description="Basic residues" evidence="1">
    <location>
        <begin position="608"/>
        <end position="620"/>
    </location>
</feature>
<feature type="compositionally biased region" description="Basic and acidic residues" evidence="1">
    <location>
        <begin position="621"/>
        <end position="661"/>
    </location>
</feature>
<evidence type="ECO:0008006" key="4">
    <source>
        <dbReference type="Google" id="ProtNLM"/>
    </source>
</evidence>
<feature type="compositionally biased region" description="Polar residues" evidence="1">
    <location>
        <begin position="453"/>
        <end position="462"/>
    </location>
</feature>
<accession>A0A8K1CBP8</accession>
<comment type="caution">
    <text evidence="2">The sequence shown here is derived from an EMBL/GenBank/DDBJ whole genome shotgun (WGS) entry which is preliminary data.</text>
</comment>
<feature type="compositionally biased region" description="Basic residues" evidence="1">
    <location>
        <begin position="509"/>
        <end position="518"/>
    </location>
</feature>
<feature type="compositionally biased region" description="Basic and acidic residues" evidence="1">
    <location>
        <begin position="676"/>
        <end position="685"/>
    </location>
</feature>
<feature type="compositionally biased region" description="Basic and acidic residues" evidence="1">
    <location>
        <begin position="557"/>
        <end position="582"/>
    </location>
</feature>
<dbReference type="InterPro" id="IPR011993">
    <property type="entry name" value="PH-like_dom_sf"/>
</dbReference>
<feature type="compositionally biased region" description="Polar residues" evidence="1">
    <location>
        <begin position="406"/>
        <end position="419"/>
    </location>
</feature>
<feature type="region of interest" description="Disordered" evidence="1">
    <location>
        <begin position="217"/>
        <end position="239"/>
    </location>
</feature>
<feature type="region of interest" description="Disordered" evidence="1">
    <location>
        <begin position="403"/>
        <end position="462"/>
    </location>
</feature>
<dbReference type="Gene3D" id="2.30.29.30">
    <property type="entry name" value="Pleckstrin-homology domain (PH domain)/Phosphotyrosine-binding domain (PTB)"/>
    <property type="match status" value="1"/>
</dbReference>
<dbReference type="EMBL" id="SPLM01000108">
    <property type="protein sequence ID" value="TMW60011.1"/>
    <property type="molecule type" value="Genomic_DNA"/>
</dbReference>
<evidence type="ECO:0000313" key="2">
    <source>
        <dbReference type="EMBL" id="TMW60011.1"/>
    </source>
</evidence>
<dbReference type="OrthoDB" id="168130at2759"/>